<proteinExistence type="predicted"/>
<dbReference type="AlphaFoldDB" id="A0A1G2QV15"/>
<feature type="compositionally biased region" description="Basic and acidic residues" evidence="1">
    <location>
        <begin position="123"/>
        <end position="162"/>
    </location>
</feature>
<reference evidence="2 3" key="1">
    <citation type="journal article" date="2016" name="Nat. Commun.">
        <title>Thousands of microbial genomes shed light on interconnected biogeochemical processes in an aquifer system.</title>
        <authorList>
            <person name="Anantharaman K."/>
            <person name="Brown C.T."/>
            <person name="Hug L.A."/>
            <person name="Sharon I."/>
            <person name="Castelle C.J."/>
            <person name="Probst A.J."/>
            <person name="Thomas B.C."/>
            <person name="Singh A."/>
            <person name="Wilkins M.J."/>
            <person name="Karaoz U."/>
            <person name="Brodie E.L."/>
            <person name="Williams K.H."/>
            <person name="Hubbard S.S."/>
            <person name="Banfield J.F."/>
        </authorList>
    </citation>
    <scope>NUCLEOTIDE SEQUENCE [LARGE SCALE GENOMIC DNA]</scope>
</reference>
<evidence type="ECO:0000313" key="3">
    <source>
        <dbReference type="Proteomes" id="UP000178170"/>
    </source>
</evidence>
<organism evidence="2 3">
    <name type="scientific">Candidatus Wildermuthbacteria bacterium RIFCSPHIGHO2_01_FULL_48_27b</name>
    <dbReference type="NCBI Taxonomy" id="1802447"/>
    <lineage>
        <taxon>Bacteria</taxon>
        <taxon>Candidatus Wildermuthiibacteriota</taxon>
    </lineage>
</organism>
<comment type="caution">
    <text evidence="2">The sequence shown here is derived from an EMBL/GenBank/DDBJ whole genome shotgun (WGS) entry which is preliminary data.</text>
</comment>
<feature type="region of interest" description="Disordered" evidence="1">
    <location>
        <begin position="105"/>
        <end position="162"/>
    </location>
</feature>
<accession>A0A1G2QV15</accession>
<evidence type="ECO:0000256" key="1">
    <source>
        <dbReference type="SAM" id="MobiDB-lite"/>
    </source>
</evidence>
<dbReference type="Proteomes" id="UP000178170">
    <property type="component" value="Unassembled WGS sequence"/>
</dbReference>
<evidence type="ECO:0000313" key="2">
    <source>
        <dbReference type="EMBL" id="OHA63989.1"/>
    </source>
</evidence>
<gene>
    <name evidence="2" type="ORF">A2843_01625</name>
</gene>
<protein>
    <submittedName>
        <fullName evidence="2">Uncharacterized protein</fullName>
    </submittedName>
</protein>
<sequence>MPTPQYNQDEMWKIYEKLPEELKQAVFSAENADHTFSICERYGINECPKVASLIGLVLMGVMLPRNFEGALAKEMGLDNDTAQRVSQEVNRFIFYPVKQQLEQLHAKPGEVGTPQEVGIATPRHSDERRASDYIVETEEKPEPQEAFREEKKGSDTYREPTE</sequence>
<dbReference type="EMBL" id="MHTS01000023">
    <property type="protein sequence ID" value="OHA63989.1"/>
    <property type="molecule type" value="Genomic_DNA"/>
</dbReference>
<name>A0A1G2QV15_9BACT</name>